<sequence length="69" mass="7601">MPLFRRQGRRVGPAPTIVCVVLPHLAFEAVVAERGSGSVRLVGSLPCHGSRSPVIVNPQRRWKRTMLSL</sequence>
<accession>A0A1T3NMA1</accession>
<comment type="caution">
    <text evidence="1">The sequence shown here is derived from an EMBL/GenBank/DDBJ whole genome shotgun (WGS) entry which is preliminary data.</text>
</comment>
<dbReference type="EMBL" id="MWQN01000003">
    <property type="protein sequence ID" value="OPC77840.1"/>
    <property type="molecule type" value="Genomic_DNA"/>
</dbReference>
<protein>
    <submittedName>
        <fullName evidence="1">Uncharacterized protein</fullName>
    </submittedName>
</protein>
<dbReference type="Proteomes" id="UP000190037">
    <property type="component" value="Unassembled WGS sequence"/>
</dbReference>
<proteinExistence type="predicted"/>
<keyword evidence="2" id="KW-1185">Reference proteome</keyword>
<evidence type="ECO:0000313" key="1">
    <source>
        <dbReference type="EMBL" id="OPC77840.1"/>
    </source>
</evidence>
<evidence type="ECO:0000313" key="2">
    <source>
        <dbReference type="Proteomes" id="UP000190037"/>
    </source>
</evidence>
<gene>
    <name evidence="1" type="ORF">B4N89_36850</name>
</gene>
<dbReference type="AlphaFoldDB" id="A0A1T3NMA1"/>
<reference evidence="1 2" key="1">
    <citation type="submission" date="2017-03" db="EMBL/GenBank/DDBJ databases">
        <title>Draft genome sequence of Streptomyces scabrisporus NF3, endophyte isolated from Amphipterygium adstringens.</title>
        <authorList>
            <person name="Vazquez M."/>
            <person name="Ceapa C.D."/>
            <person name="Rodriguez Luna D."/>
            <person name="Sanchez Esquivel S."/>
        </authorList>
    </citation>
    <scope>NUCLEOTIDE SEQUENCE [LARGE SCALE GENOMIC DNA]</scope>
    <source>
        <strain evidence="1 2">NF3</strain>
    </source>
</reference>
<name>A0A1T3NMA1_9ACTN</name>
<organism evidence="1 2">
    <name type="scientific">Embleya scabrispora</name>
    <dbReference type="NCBI Taxonomy" id="159449"/>
    <lineage>
        <taxon>Bacteria</taxon>
        <taxon>Bacillati</taxon>
        <taxon>Actinomycetota</taxon>
        <taxon>Actinomycetes</taxon>
        <taxon>Kitasatosporales</taxon>
        <taxon>Streptomycetaceae</taxon>
        <taxon>Embleya</taxon>
    </lineage>
</organism>